<reference evidence="2 3" key="1">
    <citation type="submission" date="2018-11" db="EMBL/GenBank/DDBJ databases">
        <title>Genome sequence and assembly of Colletotrichum sidae.</title>
        <authorList>
            <person name="Gan P."/>
            <person name="Shirasu K."/>
        </authorList>
    </citation>
    <scope>NUCLEOTIDE SEQUENCE [LARGE SCALE GENOMIC DNA]</scope>
    <source>
        <strain evidence="2 3">CBS 518.97</strain>
    </source>
</reference>
<comment type="caution">
    <text evidence="2">The sequence shown here is derived from an EMBL/GenBank/DDBJ whole genome shotgun (WGS) entry which is preliminary data.</text>
</comment>
<dbReference type="AlphaFoldDB" id="A0A4V3I3Z0"/>
<organism evidence="2 3">
    <name type="scientific">Colletotrichum sidae</name>
    <dbReference type="NCBI Taxonomy" id="1347389"/>
    <lineage>
        <taxon>Eukaryota</taxon>
        <taxon>Fungi</taxon>
        <taxon>Dikarya</taxon>
        <taxon>Ascomycota</taxon>
        <taxon>Pezizomycotina</taxon>
        <taxon>Sordariomycetes</taxon>
        <taxon>Hypocreomycetidae</taxon>
        <taxon>Glomerellales</taxon>
        <taxon>Glomerellaceae</taxon>
        <taxon>Colletotrichum</taxon>
        <taxon>Colletotrichum orbiculare species complex</taxon>
    </lineage>
</organism>
<evidence type="ECO:0000313" key="2">
    <source>
        <dbReference type="EMBL" id="TEA15705.1"/>
    </source>
</evidence>
<feature type="signal peptide" evidence="1">
    <location>
        <begin position="1"/>
        <end position="17"/>
    </location>
</feature>
<gene>
    <name evidence="2" type="ORF">C8034_v002189</name>
</gene>
<dbReference type="Proteomes" id="UP000295604">
    <property type="component" value="Unassembled WGS sequence"/>
</dbReference>
<proteinExistence type="predicted"/>
<sequence>MNTKALLTLLFASMVAAVPAVSENEAAILNTRQRGPVPPSGAPSGGSCCSNIPGTCNCGCVSFSSFSLPPLSL</sequence>
<evidence type="ECO:0000313" key="3">
    <source>
        <dbReference type="Proteomes" id="UP000295604"/>
    </source>
</evidence>
<protein>
    <submittedName>
        <fullName evidence="2">Uncharacterized protein</fullName>
    </submittedName>
</protein>
<evidence type="ECO:0000256" key="1">
    <source>
        <dbReference type="SAM" id="SignalP"/>
    </source>
</evidence>
<keyword evidence="1" id="KW-0732">Signal</keyword>
<accession>A0A4V3I3Z0</accession>
<keyword evidence="3" id="KW-1185">Reference proteome</keyword>
<dbReference type="EMBL" id="QAPF01000128">
    <property type="protein sequence ID" value="TEA15705.1"/>
    <property type="molecule type" value="Genomic_DNA"/>
</dbReference>
<name>A0A4V3I3Z0_9PEZI</name>
<feature type="chain" id="PRO_5020690121" evidence="1">
    <location>
        <begin position="18"/>
        <end position="73"/>
    </location>
</feature>